<dbReference type="PANTHER" id="PTHR11835">
    <property type="entry name" value="DECARBOXYLATING DEHYDROGENASES-ISOCITRATE, ISOPROPYLMALATE, TARTRATE"/>
    <property type="match status" value="1"/>
</dbReference>
<dbReference type="AlphaFoldDB" id="A0A346PHM8"/>
<protein>
    <submittedName>
        <fullName evidence="5">Isocitrate/isopropylmalate dehydrogenase</fullName>
    </submittedName>
</protein>
<organism evidence="5 6">
    <name type="scientific">Natrarchaeobaculum sulfurireducens</name>
    <dbReference type="NCBI Taxonomy" id="2044521"/>
    <lineage>
        <taxon>Archaea</taxon>
        <taxon>Methanobacteriati</taxon>
        <taxon>Methanobacteriota</taxon>
        <taxon>Stenosarchaea group</taxon>
        <taxon>Halobacteria</taxon>
        <taxon>Halobacteriales</taxon>
        <taxon>Natrialbaceae</taxon>
        <taxon>Natrarchaeobaculum</taxon>
    </lineage>
</organism>
<name>A0A346PHM8_9EURY</name>
<dbReference type="InterPro" id="IPR024084">
    <property type="entry name" value="IsoPropMal-DH-like_dom"/>
</dbReference>
<dbReference type="GO" id="GO:0006099">
    <property type="term" value="P:tricarboxylic acid cycle"/>
    <property type="evidence" value="ECO:0007669"/>
    <property type="project" value="TreeGrafter"/>
</dbReference>
<evidence type="ECO:0000313" key="6">
    <source>
        <dbReference type="Proteomes" id="UP000258707"/>
    </source>
</evidence>
<sequence>MTRARPAANPRPTRGGPGIESLSDARCHRLCMTHEIVVIPGDGIGQEVTPAAVDVLRALDLEFEFVEADAGDAVAEETGEPLPQETYDLAATADATLFGAVGETAADVILPLREAVGSFVNIRPAKAYPGVDALRPETDLVFLRENTEGVYAGHEDRLTQDVSTLTRVVTESASRDLAEFACDYVSDDYDGFTIAHKANVMRETDGLFRDTVAEVAEENGVETDEVLMDAFATHVCLDPAQFEVVVCPNLAGDVLSDLAAGLVGGLGLLPSANVGPERALFEPVHGSAPDIAGEGVANPAATIISAAMLLEYLGYDDEAAAVESAVEATLEEGPRTPDLGGDASTEDVTQAIIDRL</sequence>
<feature type="domain" description="Isopropylmalate dehydrogenase-like" evidence="4">
    <location>
        <begin position="35"/>
        <end position="352"/>
    </location>
</feature>
<dbReference type="GO" id="GO:0006102">
    <property type="term" value="P:isocitrate metabolic process"/>
    <property type="evidence" value="ECO:0007669"/>
    <property type="project" value="TreeGrafter"/>
</dbReference>
<dbReference type="SUPFAM" id="SSF53659">
    <property type="entry name" value="Isocitrate/Isopropylmalate dehydrogenase-like"/>
    <property type="match status" value="1"/>
</dbReference>
<evidence type="ECO:0000256" key="2">
    <source>
        <dbReference type="ARBA" id="ARBA00023002"/>
    </source>
</evidence>
<dbReference type="Pfam" id="PF00180">
    <property type="entry name" value="Iso_dh"/>
    <property type="match status" value="1"/>
</dbReference>
<dbReference type="KEGG" id="nan:AArc1_2711"/>
<dbReference type="EMBL" id="CP024047">
    <property type="protein sequence ID" value="AXR79023.1"/>
    <property type="molecule type" value="Genomic_DNA"/>
</dbReference>
<evidence type="ECO:0000256" key="3">
    <source>
        <dbReference type="SAM" id="MobiDB-lite"/>
    </source>
</evidence>
<dbReference type="PANTHER" id="PTHR11835:SF34">
    <property type="entry name" value="ISOCITRATE DEHYDROGENASE [NAD] SUBUNIT ALPHA, MITOCHONDRIAL"/>
    <property type="match status" value="1"/>
</dbReference>
<dbReference type="SMART" id="SM01329">
    <property type="entry name" value="Iso_dh"/>
    <property type="match status" value="1"/>
</dbReference>
<accession>A0A346PHM8</accession>
<reference evidence="6" key="1">
    <citation type="submission" date="2017-10" db="EMBL/GenBank/DDBJ databases">
        <title>Phenotypic and genomic properties of facultatively anaerobic sulfur-reducing natronoarchaea from hypersaline soda lakes.</title>
        <authorList>
            <person name="Sorokin D.Y."/>
            <person name="Kublanov I.V."/>
            <person name="Roman P."/>
            <person name="Sinninghe Damste J.S."/>
            <person name="Golyshin P.N."/>
            <person name="Rojo D."/>
            <person name="Ciordia S."/>
            <person name="Mena Md.C."/>
            <person name="Ferrer M."/>
            <person name="Messina E."/>
            <person name="Smedile F."/>
            <person name="La Spada G."/>
            <person name="La Cono V."/>
            <person name="Yakimov M.M."/>
        </authorList>
    </citation>
    <scope>NUCLEOTIDE SEQUENCE [LARGE SCALE GENOMIC DNA]</scope>
    <source>
        <strain evidence="6">AArc1</strain>
    </source>
</reference>
<keyword evidence="2" id="KW-0560">Oxidoreductase</keyword>
<evidence type="ECO:0000256" key="1">
    <source>
        <dbReference type="ARBA" id="ARBA00007769"/>
    </source>
</evidence>
<dbReference type="Gene3D" id="3.40.718.10">
    <property type="entry name" value="Isopropylmalate Dehydrogenase"/>
    <property type="match status" value="1"/>
</dbReference>
<dbReference type="Proteomes" id="UP000258707">
    <property type="component" value="Chromosome"/>
</dbReference>
<feature type="region of interest" description="Disordered" evidence="3">
    <location>
        <begin position="1"/>
        <end position="20"/>
    </location>
</feature>
<comment type="similarity">
    <text evidence="1">Belongs to the isocitrate and isopropylmalate dehydrogenases family.</text>
</comment>
<evidence type="ECO:0000313" key="5">
    <source>
        <dbReference type="EMBL" id="AXR79023.1"/>
    </source>
</evidence>
<dbReference type="GO" id="GO:0004449">
    <property type="term" value="F:isocitrate dehydrogenase (NAD+) activity"/>
    <property type="evidence" value="ECO:0007669"/>
    <property type="project" value="TreeGrafter"/>
</dbReference>
<gene>
    <name evidence="5" type="ORF">AArc1_2711</name>
</gene>
<proteinExistence type="inferred from homology"/>
<feature type="compositionally biased region" description="Low complexity" evidence="3">
    <location>
        <begin position="1"/>
        <end position="14"/>
    </location>
</feature>
<evidence type="ECO:0000259" key="4">
    <source>
        <dbReference type="SMART" id="SM01329"/>
    </source>
</evidence>